<dbReference type="Pfam" id="PF00578">
    <property type="entry name" value="AhpC-TSA"/>
    <property type="match status" value="1"/>
</dbReference>
<dbReference type="InterPro" id="IPR036249">
    <property type="entry name" value="Thioredoxin-like_sf"/>
</dbReference>
<dbReference type="GO" id="GO:0016209">
    <property type="term" value="F:antioxidant activity"/>
    <property type="evidence" value="ECO:0007669"/>
    <property type="project" value="InterPro"/>
</dbReference>
<proteinExistence type="predicted"/>
<accession>A0A1B3ZCS1</accession>
<evidence type="ECO:0000259" key="1">
    <source>
        <dbReference type="PROSITE" id="PS51352"/>
    </source>
</evidence>
<dbReference type="AlphaFoldDB" id="A0A1B3ZCS1"/>
<sequence>MTDTLKAAYAALQAEREHDWAPEQLRANAATRAALVRKYDPRNHAQAGELVDDFTLTAEDGTAIRRDDLIARGPAVLIFYRFGGCPACNIALPRYDRALFPALSRAGIPLIAVSPQAPVDPELRARHGLKLTLACDPDNALGDWLGITFEPEDKPAVAAGQSWIGSITGTGTWVLPQPTILIIGRDAQVRFIAVSPDWMERPEPEAILAELPEATIAAAA</sequence>
<keyword evidence="3" id="KW-1185">Reference proteome</keyword>
<dbReference type="InterPro" id="IPR000866">
    <property type="entry name" value="AhpC/TSA"/>
</dbReference>
<dbReference type="PROSITE" id="PS51352">
    <property type="entry name" value="THIOREDOXIN_2"/>
    <property type="match status" value="1"/>
</dbReference>
<dbReference type="CDD" id="cd02970">
    <property type="entry name" value="PRX_like2"/>
    <property type="match status" value="1"/>
</dbReference>
<dbReference type="OrthoDB" id="9809746at2"/>
<organism evidence="2 3">
    <name type="scientific">Sphingomonas panacis</name>
    <dbReference type="NCBI Taxonomy" id="1560345"/>
    <lineage>
        <taxon>Bacteria</taxon>
        <taxon>Pseudomonadati</taxon>
        <taxon>Pseudomonadota</taxon>
        <taxon>Alphaproteobacteria</taxon>
        <taxon>Sphingomonadales</taxon>
        <taxon>Sphingomonadaceae</taxon>
        <taxon>Sphingomonas</taxon>
    </lineage>
</organism>
<dbReference type="EMBL" id="CP014168">
    <property type="protein sequence ID" value="AOH85221.1"/>
    <property type="molecule type" value="Genomic_DNA"/>
</dbReference>
<dbReference type="KEGG" id="span:AWL63_15905"/>
<evidence type="ECO:0000313" key="3">
    <source>
        <dbReference type="Proteomes" id="UP000094256"/>
    </source>
</evidence>
<gene>
    <name evidence="2" type="ORF">AWL63_15905</name>
</gene>
<name>A0A1B3ZCS1_9SPHN</name>
<dbReference type="Gene3D" id="3.40.30.10">
    <property type="entry name" value="Glutaredoxin"/>
    <property type="match status" value="1"/>
</dbReference>
<dbReference type="SUPFAM" id="SSF52833">
    <property type="entry name" value="Thioredoxin-like"/>
    <property type="match status" value="1"/>
</dbReference>
<feature type="domain" description="Thioredoxin" evidence="1">
    <location>
        <begin position="45"/>
        <end position="216"/>
    </location>
</feature>
<dbReference type="RefSeq" id="WP_069205759.1">
    <property type="nucleotide sequence ID" value="NZ_CP014168.1"/>
</dbReference>
<protein>
    <submittedName>
        <fullName evidence="2">Alkyl hydroperoxide reductase</fullName>
    </submittedName>
</protein>
<reference evidence="2 3" key="1">
    <citation type="submission" date="2016-01" db="EMBL/GenBank/DDBJ databases">
        <title>Complete genome and mega plasmid sequence of Sphingomonas panacis DCY99 elicits systemic resistance in rice to Xanthomonas oryzae.</title>
        <authorList>
            <person name="Kim Y.J."/>
            <person name="Yang D.C."/>
            <person name="Sing P."/>
        </authorList>
    </citation>
    <scope>NUCLEOTIDE SEQUENCE [LARGE SCALE GENOMIC DNA]</scope>
    <source>
        <strain evidence="2 3">DCY99</strain>
    </source>
</reference>
<dbReference type="InterPro" id="IPR013766">
    <property type="entry name" value="Thioredoxin_domain"/>
</dbReference>
<evidence type="ECO:0000313" key="2">
    <source>
        <dbReference type="EMBL" id="AOH85221.1"/>
    </source>
</evidence>
<dbReference type="Proteomes" id="UP000094256">
    <property type="component" value="Chromosome"/>
</dbReference>
<dbReference type="GO" id="GO:0016491">
    <property type="term" value="F:oxidoreductase activity"/>
    <property type="evidence" value="ECO:0007669"/>
    <property type="project" value="InterPro"/>
</dbReference>